<dbReference type="OrthoDB" id="557859at2"/>
<name>A0A0D8FWV1_9ACTN</name>
<dbReference type="Proteomes" id="UP000032336">
    <property type="component" value="Unassembled WGS sequence"/>
</dbReference>
<dbReference type="STRING" id="1121877.FEAC_08980"/>
<evidence type="ECO:0000313" key="2">
    <source>
        <dbReference type="Proteomes" id="UP000032336"/>
    </source>
</evidence>
<gene>
    <name evidence="1" type="ORF">FEAC_08980</name>
</gene>
<organism evidence="1 2">
    <name type="scientific">Ferrimicrobium acidiphilum DSM 19497</name>
    <dbReference type="NCBI Taxonomy" id="1121877"/>
    <lineage>
        <taxon>Bacteria</taxon>
        <taxon>Bacillati</taxon>
        <taxon>Actinomycetota</taxon>
        <taxon>Acidimicrobiia</taxon>
        <taxon>Acidimicrobiales</taxon>
        <taxon>Acidimicrobiaceae</taxon>
        <taxon>Ferrimicrobium</taxon>
    </lineage>
</organism>
<dbReference type="RefSeq" id="WP_035391934.1">
    <property type="nucleotide sequence ID" value="NZ_JQKF01000066.1"/>
</dbReference>
<comment type="caution">
    <text evidence="1">The sequence shown here is derived from an EMBL/GenBank/DDBJ whole genome shotgun (WGS) entry which is preliminary data.</text>
</comment>
<keyword evidence="2" id="KW-1185">Reference proteome</keyword>
<proteinExistence type="predicted"/>
<evidence type="ECO:0008006" key="3">
    <source>
        <dbReference type="Google" id="ProtNLM"/>
    </source>
</evidence>
<accession>A0A0D8FWV1</accession>
<dbReference type="AlphaFoldDB" id="A0A0D8FWV1"/>
<reference evidence="1 2" key="1">
    <citation type="submission" date="2015-01" db="EMBL/GenBank/DDBJ databases">
        <title>Draft genome of the acidophilic iron oxidizer Ferrimicrobium acidiphilum strain T23.</title>
        <authorList>
            <person name="Poehlein A."/>
            <person name="Eisen S."/>
            <person name="Schloemann M."/>
            <person name="Johnson B.D."/>
            <person name="Daniel R."/>
            <person name="Muehling M."/>
        </authorList>
    </citation>
    <scope>NUCLEOTIDE SEQUENCE [LARGE SCALE GENOMIC DNA]</scope>
    <source>
        <strain evidence="1 2">T23</strain>
    </source>
</reference>
<dbReference type="eggNOG" id="COG4118">
    <property type="taxonomic scope" value="Bacteria"/>
</dbReference>
<dbReference type="GeneID" id="78372176"/>
<sequence>MGKLKSVGVREFRNNASTYLSGSDPVAVNKHGQVIGFYIPLERDQDEVRRAIAKLGVTVEKVLEDTGMSEEELAQLFDLRRQLPE</sequence>
<evidence type="ECO:0000313" key="1">
    <source>
        <dbReference type="EMBL" id="KJE77464.1"/>
    </source>
</evidence>
<protein>
    <recommendedName>
        <fullName evidence="3">Prevent-host-death family protein</fullName>
    </recommendedName>
</protein>
<dbReference type="EMBL" id="JXUW01000005">
    <property type="protein sequence ID" value="KJE77464.1"/>
    <property type="molecule type" value="Genomic_DNA"/>
</dbReference>